<evidence type="ECO:0000256" key="1">
    <source>
        <dbReference type="SAM" id="MobiDB-lite"/>
    </source>
</evidence>
<dbReference type="EMBL" id="AEXC02002048">
    <property type="protein sequence ID" value="KFH08298.1"/>
    <property type="molecule type" value="Genomic_DNA"/>
</dbReference>
<organism evidence="2 3">
    <name type="scientific">Toxoplasma gondii MAS</name>
    <dbReference type="NCBI Taxonomy" id="943118"/>
    <lineage>
        <taxon>Eukaryota</taxon>
        <taxon>Sar</taxon>
        <taxon>Alveolata</taxon>
        <taxon>Apicomplexa</taxon>
        <taxon>Conoidasida</taxon>
        <taxon>Coccidia</taxon>
        <taxon>Eucoccidiorida</taxon>
        <taxon>Eimeriorina</taxon>
        <taxon>Sarcocystidae</taxon>
        <taxon>Toxoplasma</taxon>
    </lineage>
</organism>
<dbReference type="AlphaFoldDB" id="A0A086Q6R6"/>
<reference evidence="2 3" key="1">
    <citation type="submission" date="2014-04" db="EMBL/GenBank/DDBJ databases">
        <authorList>
            <person name="Sibley D."/>
            <person name="Venepally P."/>
            <person name="Karamycheva S."/>
            <person name="Hadjithomas M."/>
            <person name="Khan A."/>
            <person name="Brunk B."/>
            <person name="Roos D."/>
            <person name="Caler E."/>
            <person name="Lorenzi H."/>
        </authorList>
    </citation>
    <scope>NUCLEOTIDE SEQUENCE [LARGE SCALE GENOMIC DNA]</scope>
    <source>
        <strain evidence="2 3">MAS</strain>
    </source>
</reference>
<name>A0A086Q6R6_TOXGO</name>
<accession>A0A086Q6R6</accession>
<evidence type="ECO:0000313" key="2">
    <source>
        <dbReference type="EMBL" id="KFH08298.1"/>
    </source>
</evidence>
<protein>
    <submittedName>
        <fullName evidence="2">Uncharacterized protein</fullName>
    </submittedName>
</protein>
<dbReference type="VEuPathDB" id="ToxoDB:TGMAS_211150B"/>
<dbReference type="Proteomes" id="UP000028821">
    <property type="component" value="Unassembled WGS sequence"/>
</dbReference>
<feature type="region of interest" description="Disordered" evidence="1">
    <location>
        <begin position="410"/>
        <end position="432"/>
    </location>
</feature>
<proteinExistence type="predicted"/>
<feature type="region of interest" description="Disordered" evidence="1">
    <location>
        <begin position="208"/>
        <end position="230"/>
    </location>
</feature>
<feature type="compositionally biased region" description="Basic and acidic residues" evidence="1">
    <location>
        <begin position="410"/>
        <end position="421"/>
    </location>
</feature>
<gene>
    <name evidence="2" type="ORF">TGMAS_211150B</name>
</gene>
<evidence type="ECO:0000313" key="3">
    <source>
        <dbReference type="Proteomes" id="UP000028821"/>
    </source>
</evidence>
<sequence length="432" mass="48652">MVMGVSVFLERVRHQRRLRDVRLYRPHKRPRCGWRPEREAGEMHASHCMRGSEAKEGTCKLWWAYAFQFVKLLRRERPATGKEPRGARSTQYWGRMEERTAHMKRYMRIAKRYMLEQRMQRLLNSGASGAAAPHPVSSFTDSDASPSALPFALTSPPSSLLSLSSPFLGCVSSSLSSTAASSSGLPYTTSEENLADFFSHFWTKRQAQLRRQETRGPERGSSQGPPDVTRSLFQGDSACGVLRMGARPAQAPFALGDEDSDASFIVGIVERRPYWAVAQWHMLAAAELEAAEKALLKTRSAASQKDDQKTVARLLASLDQEQRRLIHTQQKRLLASHMPTDDVSSVSALAQVQLQESEQTQAVRRMQEKVQELLQPLQEAVLNYFDTPSSFVNLAREAVQKLLELRKVEDGPDRESVKRMQDAGARLSQRPL</sequence>
<comment type="caution">
    <text evidence="2">The sequence shown here is derived from an EMBL/GenBank/DDBJ whole genome shotgun (WGS) entry which is preliminary data.</text>
</comment>